<feature type="region of interest" description="Disordered" evidence="10">
    <location>
        <begin position="583"/>
        <end position="645"/>
    </location>
</feature>
<feature type="compositionally biased region" description="Basic and acidic residues" evidence="10">
    <location>
        <begin position="441"/>
        <end position="499"/>
    </location>
</feature>
<evidence type="ECO:0000256" key="1">
    <source>
        <dbReference type="ARBA" id="ARBA00004123"/>
    </source>
</evidence>
<keyword evidence="6 9" id="KW-0863">Zinc-finger</keyword>
<name>A0A0A1XB26_ZEUCU</name>
<dbReference type="OrthoDB" id="5589010at2759"/>
<feature type="compositionally biased region" description="Basic and acidic residues" evidence="10">
    <location>
        <begin position="964"/>
        <end position="986"/>
    </location>
</feature>
<evidence type="ECO:0000259" key="11">
    <source>
        <dbReference type="PROSITE" id="PS50103"/>
    </source>
</evidence>
<dbReference type="GeneID" id="105217184"/>
<feature type="compositionally biased region" description="Basic and acidic residues" evidence="10">
    <location>
        <begin position="323"/>
        <end position="343"/>
    </location>
</feature>
<feature type="compositionally biased region" description="Basic and acidic residues" evidence="10">
    <location>
        <begin position="1086"/>
        <end position="1137"/>
    </location>
</feature>
<feature type="compositionally biased region" description="Basic and acidic residues" evidence="10">
    <location>
        <begin position="1028"/>
        <end position="1042"/>
    </location>
</feature>
<dbReference type="Gene3D" id="4.10.1000.30">
    <property type="match status" value="1"/>
</dbReference>
<dbReference type="InterPro" id="IPR040366">
    <property type="entry name" value="Nab2/ZC3H14"/>
</dbReference>
<accession>A0A0A1XB26</accession>
<feature type="compositionally biased region" description="Basic and acidic residues" evidence="10">
    <location>
        <begin position="1057"/>
        <end position="1066"/>
    </location>
</feature>
<dbReference type="PANTHER" id="PTHR14738:SF29">
    <property type="entry name" value="ZINC FINGER CCCH DOMAIN-CONTAINING PROTEIN 14"/>
    <property type="match status" value="1"/>
</dbReference>
<dbReference type="EMBL" id="GBXI01005758">
    <property type="protein sequence ID" value="JAD08534.1"/>
    <property type="molecule type" value="Transcribed_RNA"/>
</dbReference>
<evidence type="ECO:0000256" key="9">
    <source>
        <dbReference type="PROSITE-ProRule" id="PRU00723"/>
    </source>
</evidence>
<dbReference type="Gene3D" id="1.20.1390.10">
    <property type="entry name" value="PWI domain"/>
    <property type="match status" value="1"/>
</dbReference>
<feature type="region of interest" description="Disordered" evidence="10">
    <location>
        <begin position="875"/>
        <end position="1137"/>
    </location>
</feature>
<dbReference type="GO" id="GO:0043488">
    <property type="term" value="P:regulation of mRNA stability"/>
    <property type="evidence" value="ECO:0007669"/>
    <property type="project" value="InterPro"/>
</dbReference>
<feature type="region of interest" description="Disordered" evidence="10">
    <location>
        <begin position="767"/>
        <end position="788"/>
    </location>
</feature>
<dbReference type="PANTHER" id="PTHR14738">
    <property type="entry name" value="ZINC FINGER CCCH DOMAIN-CONTAINING PROTEIN 14"/>
    <property type="match status" value="1"/>
</dbReference>
<keyword evidence="8" id="KW-0539">Nucleus</keyword>
<feature type="compositionally biased region" description="Low complexity" evidence="10">
    <location>
        <begin position="595"/>
        <end position="606"/>
    </location>
</feature>
<feature type="region of interest" description="Disordered" evidence="10">
    <location>
        <begin position="177"/>
        <end position="218"/>
    </location>
</feature>
<reference evidence="12" key="2">
    <citation type="journal article" date="2015" name="Gigascience">
        <title>Reconstructing a comprehensive transcriptome assembly of a white-pupal translocated strain of the pest fruit fly Bactrocera cucurbitae.</title>
        <authorList>
            <person name="Sim S.B."/>
            <person name="Calla B."/>
            <person name="Hall B."/>
            <person name="DeRego T."/>
            <person name="Geib S.M."/>
        </authorList>
    </citation>
    <scope>NUCLEOTIDE SEQUENCE</scope>
</reference>
<evidence type="ECO:0000256" key="5">
    <source>
        <dbReference type="ARBA" id="ARBA00022737"/>
    </source>
</evidence>
<evidence type="ECO:0000256" key="10">
    <source>
        <dbReference type="SAM" id="MobiDB-lite"/>
    </source>
</evidence>
<evidence type="ECO:0000313" key="12">
    <source>
        <dbReference type="EMBL" id="JAD08534.1"/>
    </source>
</evidence>
<feature type="compositionally biased region" description="Basic residues" evidence="10">
    <location>
        <begin position="105"/>
        <end position="118"/>
    </location>
</feature>
<feature type="compositionally biased region" description="Polar residues" evidence="10">
    <location>
        <begin position="183"/>
        <end position="213"/>
    </location>
</feature>
<keyword evidence="7 9" id="KW-0862">Zinc</keyword>
<feature type="compositionally biased region" description="Low complexity" evidence="10">
    <location>
        <begin position="900"/>
        <end position="911"/>
    </location>
</feature>
<comment type="similarity">
    <text evidence="2">Belongs to the ZC3H14 family.</text>
</comment>
<proteinExistence type="inferred from homology"/>
<dbReference type="GO" id="GO:0005634">
    <property type="term" value="C:nucleus"/>
    <property type="evidence" value="ECO:0007669"/>
    <property type="project" value="UniProtKB-SubCell"/>
</dbReference>
<feature type="compositionally biased region" description="Acidic residues" evidence="10">
    <location>
        <begin position="778"/>
        <end position="788"/>
    </location>
</feature>
<dbReference type="GO" id="GO:0008270">
    <property type="term" value="F:zinc ion binding"/>
    <property type="evidence" value="ECO:0007669"/>
    <property type="project" value="UniProtKB-KW"/>
</dbReference>
<feature type="domain" description="C3H1-type" evidence="11">
    <location>
        <begin position="1174"/>
        <end position="1208"/>
    </location>
</feature>
<feature type="compositionally biased region" description="Basic and acidic residues" evidence="10">
    <location>
        <begin position="506"/>
        <end position="540"/>
    </location>
</feature>
<feature type="compositionally biased region" description="Low complexity" evidence="10">
    <location>
        <begin position="880"/>
        <end position="893"/>
    </location>
</feature>
<feature type="region of interest" description="Disordered" evidence="10">
    <location>
        <begin position="90"/>
        <end position="148"/>
    </location>
</feature>
<dbReference type="Pfam" id="PF14608">
    <property type="entry name" value="zf-CCCH_2"/>
    <property type="match status" value="4"/>
</dbReference>
<organism evidence="12">
    <name type="scientific">Zeugodacus cucurbitae</name>
    <name type="common">Melon fruit fly</name>
    <name type="synonym">Bactrocera cucurbitae</name>
    <dbReference type="NCBI Taxonomy" id="28588"/>
    <lineage>
        <taxon>Eukaryota</taxon>
        <taxon>Metazoa</taxon>
        <taxon>Ecdysozoa</taxon>
        <taxon>Arthropoda</taxon>
        <taxon>Hexapoda</taxon>
        <taxon>Insecta</taxon>
        <taxon>Pterygota</taxon>
        <taxon>Neoptera</taxon>
        <taxon>Endopterygota</taxon>
        <taxon>Diptera</taxon>
        <taxon>Brachycera</taxon>
        <taxon>Muscomorpha</taxon>
        <taxon>Tephritoidea</taxon>
        <taxon>Tephritidae</taxon>
        <taxon>Zeugodacus</taxon>
        <taxon>Zeugodacus</taxon>
    </lineage>
</organism>
<dbReference type="Gene3D" id="4.10.1000.40">
    <property type="match status" value="1"/>
</dbReference>
<protein>
    <recommendedName>
        <fullName evidence="3">Zinc finger CCCH domain-containing protein 14</fullName>
    </recommendedName>
</protein>
<keyword evidence="4 9" id="KW-0479">Metal-binding</keyword>
<feature type="compositionally biased region" description="Polar residues" evidence="10">
    <location>
        <begin position="355"/>
        <end position="376"/>
    </location>
</feature>
<feature type="region of interest" description="Disordered" evidence="10">
    <location>
        <begin position="818"/>
        <end position="849"/>
    </location>
</feature>
<dbReference type="InterPro" id="IPR000571">
    <property type="entry name" value="Znf_CCCH"/>
</dbReference>
<evidence type="ECO:0000256" key="3">
    <source>
        <dbReference type="ARBA" id="ARBA00015071"/>
    </source>
</evidence>
<evidence type="ECO:0000256" key="8">
    <source>
        <dbReference type="ARBA" id="ARBA00023242"/>
    </source>
</evidence>
<dbReference type="CTD" id="4665"/>
<keyword evidence="5" id="KW-0677">Repeat</keyword>
<feature type="compositionally biased region" description="Basic and acidic residues" evidence="10">
    <location>
        <begin position="585"/>
        <end position="594"/>
    </location>
</feature>
<evidence type="ECO:0000256" key="6">
    <source>
        <dbReference type="ARBA" id="ARBA00022771"/>
    </source>
</evidence>
<gene>
    <name evidence="12" type="primary">ZC3H14_0</name>
    <name evidence="12" type="ORF">g.23198</name>
</gene>
<evidence type="ECO:0000256" key="4">
    <source>
        <dbReference type="ARBA" id="ARBA00022723"/>
    </source>
</evidence>
<feature type="compositionally biased region" description="Polar residues" evidence="10">
    <location>
        <begin position="996"/>
        <end position="1008"/>
    </location>
</feature>
<feature type="compositionally biased region" description="Acidic residues" evidence="10">
    <location>
        <begin position="820"/>
        <end position="836"/>
    </location>
</feature>
<comment type="subcellular location">
    <subcellularLocation>
        <location evidence="1">Nucleus</location>
    </subcellularLocation>
</comment>
<dbReference type="GO" id="GO:0005737">
    <property type="term" value="C:cytoplasm"/>
    <property type="evidence" value="ECO:0007669"/>
    <property type="project" value="TreeGrafter"/>
</dbReference>
<feature type="compositionally biased region" description="Acidic residues" evidence="10">
    <location>
        <begin position="270"/>
        <end position="280"/>
    </location>
</feature>
<evidence type="ECO:0000256" key="2">
    <source>
        <dbReference type="ARBA" id="ARBA00008423"/>
    </source>
</evidence>
<feature type="compositionally biased region" description="Polar residues" evidence="10">
    <location>
        <begin position="557"/>
        <end position="570"/>
    </location>
</feature>
<reference evidence="12" key="1">
    <citation type="submission" date="2014-11" db="EMBL/GenBank/DDBJ databases">
        <authorList>
            <person name="Geib S."/>
        </authorList>
    </citation>
    <scope>NUCLEOTIDE SEQUENCE</scope>
</reference>
<dbReference type="GO" id="GO:0008143">
    <property type="term" value="F:poly(A) binding"/>
    <property type="evidence" value="ECO:0007669"/>
    <property type="project" value="InterPro"/>
</dbReference>
<feature type="region of interest" description="Disordered" evidence="10">
    <location>
        <begin position="270"/>
        <end position="570"/>
    </location>
</feature>
<sequence length="1314" mass="150316">MENFGSEIGQKMRSAVKAKLVELGTGGTAGYIDDELPDYVMIMVANKRSKQQMIADLNLFLGSQTELFVTWLHEVLQKLQEVTLPAAIATKKRKADPKQDVSNKKERKSNKKDRKNSTSKKTSEEVQSTAVNTTEKSETSSTPTVPPINSITDVFADVFLEKAKKNLTTTAEAAAHIKKAKGSNKTASSETTKNATTKLSGENSNIAPNTTASKDQRYNGDVSDCVTTNSKKVTTTAPIISGNREKDLAELAEIQKKIYAAKKHLRQLGELDDNSDDEDFINLKEDGTEEEVENLSPKAVEKLPQTPTEQRTNKRRSPIIFDAGEKKSDETKSIENETSDRSAHFTPPPPPMNFVATSEPQFTNSLRSSQPLQQKQHSQEREKSRNREHERDRHETPAEVLKKPVHERLGIRPPAVRDAQQQQQQPRRTREDKQLFVPSFRRKDNDSERDRDRDREKERERERDHDRNKERDREREREKERERERQREREHERERERNRVPARLRGRSEDRRKDRDLERERERPRERGRERSRDPIENRRKGSVPRMRRSLSPILRRTTTNNEQRTLPNITVSAIVKPNYTNKSVSEKQLDEKTNSSASETSTDSGDSSDEESKTTHSPQTQRQRIGSRVIVAPVKQVESSEDEDKSLNSIIKIKPRAPVSPSKQACKTLLLRAVAEAQRSTVVKARHKEEKAVPSKVSNIMKDPTDERKLYTKAYRERLKRGAKVTSTSATSSNLFRRATQNLVIKVESDMPLQKRRRAQIDVEELDAEEQAHSDVEDVEEAEEELEEKYVPGTVFQRVDSNINYMYVPQMIRIKNEEQESTESEDSDEADEDETANAKQIADKAPQRKTQFVVTLNDEKAALKFMSRAKAALKRVRSESPLQEVSSSSSVARSKRAEASSTTTTTTKSTQAPRSRQGAHENEHSRRASIKSRLSAKVMPSSTVSRFSDHESSNSLPATPPLRRSDLVETYRKPKEIKKIIIKNDTDDEEMSPKKLSSTIVVGNGSQQRKHKRTHSVERSTTPPPLRKSDLRKETRTESRTPPKRKRSSNSGQYEGRARDMKHSDEDDDDMDDVEAQPVHKRRSRSDDSTRMRERGREREREQEGHNRERERERAASRDYSVERHSGEERRKISTRNVEAKKYDNIPSLSSVTLDSSAVRVMKTKERCKYHPNCTKQFCDYYHPTAPCKSFPNCKFADKCLYSHPHCKYDLACTNLDCNYAHSGARDPTQLVPQAPPLSSHVVPVQNYKSISATAAANNTMCKYYPTCTKVGCTFYHPKPCRFGKNCINKLECNFYHHEVQSSNKFKWVASVV</sequence>
<evidence type="ECO:0000256" key="7">
    <source>
        <dbReference type="ARBA" id="ARBA00022833"/>
    </source>
</evidence>
<feature type="compositionally biased region" description="Basic and acidic residues" evidence="10">
    <location>
        <begin position="377"/>
        <end position="410"/>
    </location>
</feature>
<feature type="zinc finger region" description="C3H1-type" evidence="9">
    <location>
        <begin position="1174"/>
        <end position="1208"/>
    </location>
</feature>
<feature type="compositionally biased region" description="Acidic residues" evidence="10">
    <location>
        <begin position="1067"/>
        <end position="1076"/>
    </location>
</feature>
<dbReference type="PROSITE" id="PS50103">
    <property type="entry name" value="ZF_C3H1"/>
    <property type="match status" value="1"/>
</dbReference>